<proteinExistence type="predicted"/>
<evidence type="ECO:0000313" key="2">
    <source>
        <dbReference type="EMBL" id="KOA64444.1"/>
    </source>
</evidence>
<gene>
    <name evidence="2" type="ORF">BBM1114_08340</name>
</gene>
<dbReference type="AlphaFoldDB" id="A0A0L7CXH0"/>
<dbReference type="Proteomes" id="UP000036802">
    <property type="component" value="Unassembled WGS sequence"/>
</dbReference>
<reference evidence="2 3" key="1">
    <citation type="journal article" date="2015" name="Int J Genomics">
        <title>Comparative Genomics Revealed Genetic Diversity and Species/Strain-Level Differences in Carbohydrate Metabolism of Three Probiotic Bifidobacterial Species.</title>
        <authorList>
            <person name="Odamaki T."/>
            <person name="Horigome A."/>
            <person name="Sugahara H."/>
            <person name="Hashikura N."/>
            <person name="Minami J."/>
            <person name="Xiao J.Z."/>
            <person name="Abe F."/>
        </authorList>
    </citation>
    <scope>NUCLEOTIDE SEQUENCE [LARGE SCALE GENOMIC DNA]</scope>
    <source>
        <strain evidence="2 3">MCC 1114</strain>
    </source>
</reference>
<sequence>MAQQPFMYLDTGDGWKPVNDHRQDIAALDDFTISWGADEPVSQPDPAVLTFDLIDRAGDLAGKAVTLSGSRVLVQLSAEPTWDMLPDSMGAWERIRGTIAQLHQQYVPTAPEAPGENVPTLFIGTIGHGGTVTDLGNRWRIHLTATSLMVMWKRLQSQGPTSGEAKHAGRHWVGTPAARLAELNKRAQQAGAPIAEPQSLQLPPAVATYKTDDYPSQLDLLSRMYAHVMPAPAWYEHYQGETITLRPLSLAGSVQVHVGVDGMPYVLVDGQHRDTLPANLVAGDSELSIMEPVTQAVAKTKRAKNNDGVVEYDDMETVYTDLSRLPTRLTDTQKSVTADSDAVAGDDSGGLHTGGTFAPSDAQRQAAASWIITHDTRLRNESIKFIGTNLDPVSFPHLFRPEPSGPVLITGIRLSTLTGMDGRPAFSGAFTTIGGRITFTHKRGMTHEATMYPLDSTANTGMRWQDFTDWPATFAQCVFTFAELTGFTVFDKPTSTTGIDRPNWEGNQE</sequence>
<dbReference type="EMBL" id="AVQC01000015">
    <property type="protein sequence ID" value="KOA64444.1"/>
    <property type="molecule type" value="Genomic_DNA"/>
</dbReference>
<name>A0A0L7CXH0_BIFBR</name>
<dbReference type="PATRIC" id="fig|1365964.3.peg.1690"/>
<evidence type="ECO:0000313" key="3">
    <source>
        <dbReference type="Proteomes" id="UP000036802"/>
    </source>
</evidence>
<feature type="region of interest" description="Disordered" evidence="1">
    <location>
        <begin position="332"/>
        <end position="359"/>
    </location>
</feature>
<protein>
    <submittedName>
        <fullName evidence="2">Uncharacterized protein</fullName>
    </submittedName>
</protein>
<feature type="compositionally biased region" description="Low complexity" evidence="1">
    <location>
        <begin position="335"/>
        <end position="346"/>
    </location>
</feature>
<accession>A0A0L7CXH0</accession>
<evidence type="ECO:0000256" key="1">
    <source>
        <dbReference type="SAM" id="MobiDB-lite"/>
    </source>
</evidence>
<organism evidence="2 3">
    <name type="scientific">Bifidobacterium breve MCC 1114</name>
    <dbReference type="NCBI Taxonomy" id="1365964"/>
    <lineage>
        <taxon>Bacteria</taxon>
        <taxon>Bacillati</taxon>
        <taxon>Actinomycetota</taxon>
        <taxon>Actinomycetes</taxon>
        <taxon>Bifidobacteriales</taxon>
        <taxon>Bifidobacteriaceae</taxon>
        <taxon>Bifidobacterium</taxon>
    </lineage>
</organism>
<comment type="caution">
    <text evidence="2">The sequence shown here is derived from an EMBL/GenBank/DDBJ whole genome shotgun (WGS) entry which is preliminary data.</text>
</comment>
<dbReference type="RefSeq" id="WP_052790713.1">
    <property type="nucleotide sequence ID" value="NZ_AVQC01000015.1"/>
</dbReference>